<evidence type="ECO:0000313" key="2">
    <source>
        <dbReference type="EMBL" id="KUI62209.1"/>
    </source>
</evidence>
<gene>
    <name evidence="2" type="ORF">VP1G_11322</name>
</gene>
<dbReference type="AlphaFoldDB" id="A0A194VE94"/>
<feature type="region of interest" description="Disordered" evidence="1">
    <location>
        <begin position="1"/>
        <end position="22"/>
    </location>
</feature>
<organism evidence="2 3">
    <name type="scientific">Cytospora mali</name>
    <name type="common">Apple Valsa canker fungus</name>
    <name type="synonym">Valsa mali</name>
    <dbReference type="NCBI Taxonomy" id="578113"/>
    <lineage>
        <taxon>Eukaryota</taxon>
        <taxon>Fungi</taxon>
        <taxon>Dikarya</taxon>
        <taxon>Ascomycota</taxon>
        <taxon>Pezizomycotina</taxon>
        <taxon>Sordariomycetes</taxon>
        <taxon>Sordariomycetidae</taxon>
        <taxon>Diaporthales</taxon>
        <taxon>Cytosporaceae</taxon>
        <taxon>Cytospora</taxon>
    </lineage>
</organism>
<reference evidence="3" key="1">
    <citation type="submission" date="2014-12" db="EMBL/GenBank/DDBJ databases">
        <title>Genome Sequence of Valsa Canker Pathogens Uncovers a Specific Adaption of Colonization on Woody Bark.</title>
        <authorList>
            <person name="Yin Z."/>
            <person name="Liu H."/>
            <person name="Gao X."/>
            <person name="Li Z."/>
            <person name="Song N."/>
            <person name="Ke X."/>
            <person name="Dai Q."/>
            <person name="Wu Y."/>
            <person name="Sun Y."/>
            <person name="Xu J.-R."/>
            <person name="Kang Z.K."/>
            <person name="Wang L."/>
            <person name="Huang L."/>
        </authorList>
    </citation>
    <scope>NUCLEOTIDE SEQUENCE [LARGE SCALE GENOMIC DNA]</scope>
    <source>
        <strain evidence="3">SXYL134</strain>
    </source>
</reference>
<evidence type="ECO:0000256" key="1">
    <source>
        <dbReference type="SAM" id="MobiDB-lite"/>
    </source>
</evidence>
<sequence>MVHSPPPHAPRGRPLERRRQVHQPVVDGVLLRGVQLRPEHLRRRGGGQQLPIVGEQGPEDLEVRIPADEPAVPAVAERGLGAGEDLERRELGEESVDRVVQGEVALLDQLHERDADEELGGRGGPEVEVCCEGGRVGTRARGAEDAVV</sequence>
<feature type="region of interest" description="Disordered" evidence="1">
    <location>
        <begin position="67"/>
        <end position="94"/>
    </location>
</feature>
<protein>
    <submittedName>
        <fullName evidence="2">Uncharacterized protein</fullName>
    </submittedName>
</protein>
<feature type="compositionally biased region" description="Low complexity" evidence="1">
    <location>
        <begin position="68"/>
        <end position="79"/>
    </location>
</feature>
<name>A0A194VE94_CYTMA</name>
<feature type="compositionally biased region" description="Basic and acidic residues" evidence="1">
    <location>
        <begin position="85"/>
        <end position="94"/>
    </location>
</feature>
<accession>A0A194VE94</accession>
<proteinExistence type="predicted"/>
<evidence type="ECO:0000313" key="3">
    <source>
        <dbReference type="Proteomes" id="UP000078576"/>
    </source>
</evidence>
<dbReference type="Proteomes" id="UP000078576">
    <property type="component" value="Unassembled WGS sequence"/>
</dbReference>
<dbReference type="EMBL" id="KN714803">
    <property type="protein sequence ID" value="KUI62209.1"/>
    <property type="molecule type" value="Genomic_DNA"/>
</dbReference>
<keyword evidence="3" id="KW-1185">Reference proteome</keyword>
<feature type="region of interest" description="Disordered" evidence="1">
    <location>
        <begin position="40"/>
        <end position="59"/>
    </location>
</feature>